<keyword evidence="3" id="KW-1185">Reference proteome</keyword>
<dbReference type="AlphaFoldDB" id="A0A5D5AFE5"/>
<comment type="caution">
    <text evidence="2">The sequence shown here is derived from an EMBL/GenBank/DDBJ whole genome shotgun (WGS) entry which is preliminary data.</text>
</comment>
<dbReference type="RefSeq" id="WP_149082971.1">
    <property type="nucleotide sequence ID" value="NZ_VTAW01000039.1"/>
</dbReference>
<proteinExistence type="predicted"/>
<gene>
    <name evidence="2" type="ORF">FYC77_18450</name>
</gene>
<keyword evidence="1" id="KW-0812">Transmembrane</keyword>
<feature type="transmembrane region" description="Helical" evidence="1">
    <location>
        <begin position="46"/>
        <end position="64"/>
    </location>
</feature>
<keyword evidence="1" id="KW-1133">Transmembrane helix</keyword>
<accession>A0A5D5AFE5</accession>
<dbReference type="Proteomes" id="UP000324104">
    <property type="component" value="Unassembled WGS sequence"/>
</dbReference>
<evidence type="ECO:0000256" key="1">
    <source>
        <dbReference type="SAM" id="Phobius"/>
    </source>
</evidence>
<name>A0A5D5AFE5_9EURY</name>
<evidence type="ECO:0000313" key="3">
    <source>
        <dbReference type="Proteomes" id="UP000324104"/>
    </source>
</evidence>
<organism evidence="2 3">
    <name type="scientific">Natrialba swarupiae</name>
    <dbReference type="NCBI Taxonomy" id="2448032"/>
    <lineage>
        <taxon>Archaea</taxon>
        <taxon>Methanobacteriati</taxon>
        <taxon>Methanobacteriota</taxon>
        <taxon>Stenosarchaea group</taxon>
        <taxon>Halobacteria</taxon>
        <taxon>Halobacteriales</taxon>
        <taxon>Natrialbaceae</taxon>
        <taxon>Natrialba</taxon>
    </lineage>
</organism>
<dbReference type="EMBL" id="VTAW01000039">
    <property type="protein sequence ID" value="TYT60509.1"/>
    <property type="molecule type" value="Genomic_DNA"/>
</dbReference>
<keyword evidence="1" id="KW-0472">Membrane</keyword>
<protein>
    <submittedName>
        <fullName evidence="2">Uncharacterized protein</fullName>
    </submittedName>
</protein>
<reference evidence="2 3" key="1">
    <citation type="submission" date="2019-08" db="EMBL/GenBank/DDBJ databases">
        <title>Archaea genome.</title>
        <authorList>
            <person name="Kajale S."/>
            <person name="Shouche Y."/>
            <person name="Deshpande N."/>
            <person name="Sharma A."/>
        </authorList>
    </citation>
    <scope>NUCLEOTIDE SEQUENCE [LARGE SCALE GENOMIC DNA]</scope>
    <source>
        <strain evidence="2 3">ESP3B_9</strain>
    </source>
</reference>
<evidence type="ECO:0000313" key="2">
    <source>
        <dbReference type="EMBL" id="TYT60509.1"/>
    </source>
</evidence>
<sequence>MSTRETFSLAELFRVAPVKSSLLVFGPIGLAVGQVVNSYVNGVSPAVAVGFAAVMVGFAVVATGHHAAEVRLRRLEATIEADADVEPRPDPE</sequence>